<sequence length="263" mass="26208">MADAVPDPRIAAHAQAGHRVRLEWGPTGSAAVAAGADVAVVVDVLSFTTTLTVAVERGITVHPYRWQDERAAEYAASLGAVLAVGRFEQREAGGSAVSLSPAAMAGVEGVEGVDRIVLPSPNGSTICAALAGSGAQVVGACLRNRAAVAAWLAPRVAAGATVAVVPAGERWPDGSLRPAAEDLWGAGAVLDALTQGDLSPEAALARDAFRAVEAGLAAALAGCAGGLELAAVGFADDVRIAAQLDVSDVVPLLGPDGAFRPAA</sequence>
<dbReference type="Proteomes" id="UP000199004">
    <property type="component" value="Unassembled WGS sequence"/>
</dbReference>
<proteinExistence type="inferred from homology"/>
<dbReference type="GO" id="GO:0050532">
    <property type="term" value="F:2-phosphosulfolactate phosphatase activity"/>
    <property type="evidence" value="ECO:0007669"/>
    <property type="project" value="UniProtKB-EC"/>
</dbReference>
<dbReference type="InterPro" id="IPR036702">
    <property type="entry name" value="ComB-like_sf"/>
</dbReference>
<dbReference type="Gene3D" id="3.90.1560.10">
    <property type="entry name" value="ComB-like"/>
    <property type="match status" value="1"/>
</dbReference>
<evidence type="ECO:0000256" key="4">
    <source>
        <dbReference type="ARBA" id="ARBA00021948"/>
    </source>
</evidence>
<keyword evidence="6" id="KW-0460">Magnesium</keyword>
<evidence type="ECO:0000256" key="7">
    <source>
        <dbReference type="ARBA" id="ARBA00033711"/>
    </source>
</evidence>
<dbReference type="STRING" id="1005944.SAMN05192576_0039"/>
<evidence type="ECO:0000313" key="9">
    <source>
        <dbReference type="Proteomes" id="UP000199004"/>
    </source>
</evidence>
<dbReference type="Pfam" id="PF04029">
    <property type="entry name" value="2-ph_phosp"/>
    <property type="match status" value="1"/>
</dbReference>
<dbReference type="AlphaFoldDB" id="A0A1H0KI87"/>
<dbReference type="RefSeq" id="WP_091026783.1">
    <property type="nucleotide sequence ID" value="NZ_BKAE01000015.1"/>
</dbReference>
<dbReference type="OrthoDB" id="8588453at2"/>
<comment type="catalytic activity">
    <reaction evidence="7">
        <text>(2R)-O-phospho-3-sulfolactate + H2O = (2R)-3-sulfolactate + phosphate</text>
        <dbReference type="Rhea" id="RHEA:23416"/>
        <dbReference type="ChEBI" id="CHEBI:15377"/>
        <dbReference type="ChEBI" id="CHEBI:15597"/>
        <dbReference type="ChEBI" id="CHEBI:43474"/>
        <dbReference type="ChEBI" id="CHEBI:58738"/>
        <dbReference type="EC" id="3.1.3.71"/>
    </reaction>
</comment>
<organism evidence="8 9">
    <name type="scientific">Nocardioides szechwanensis</name>
    <dbReference type="NCBI Taxonomy" id="1005944"/>
    <lineage>
        <taxon>Bacteria</taxon>
        <taxon>Bacillati</taxon>
        <taxon>Actinomycetota</taxon>
        <taxon>Actinomycetes</taxon>
        <taxon>Propionibacteriales</taxon>
        <taxon>Nocardioidaceae</taxon>
        <taxon>Nocardioides</taxon>
    </lineage>
</organism>
<evidence type="ECO:0000256" key="6">
    <source>
        <dbReference type="ARBA" id="ARBA00022842"/>
    </source>
</evidence>
<keyword evidence="9" id="KW-1185">Reference proteome</keyword>
<protein>
    <recommendedName>
        <fullName evidence="4">Probable 2-phosphosulfolactate phosphatase</fullName>
        <ecNumber evidence="3">3.1.3.71</ecNumber>
    </recommendedName>
</protein>
<name>A0A1H0KI87_9ACTN</name>
<evidence type="ECO:0000256" key="3">
    <source>
        <dbReference type="ARBA" id="ARBA00012953"/>
    </source>
</evidence>
<accession>A0A1H0KI87</accession>
<dbReference type="EMBL" id="FNIC01000010">
    <property type="protein sequence ID" value="SDO55516.1"/>
    <property type="molecule type" value="Genomic_DNA"/>
</dbReference>
<gene>
    <name evidence="8" type="ORF">SAMN05192576_0039</name>
</gene>
<dbReference type="GO" id="GO:0050545">
    <property type="term" value="F:sulfopyruvate decarboxylase activity"/>
    <property type="evidence" value="ECO:0007669"/>
    <property type="project" value="TreeGrafter"/>
</dbReference>
<dbReference type="SUPFAM" id="SSF142823">
    <property type="entry name" value="ComB-like"/>
    <property type="match status" value="1"/>
</dbReference>
<dbReference type="InterPro" id="IPR005238">
    <property type="entry name" value="ComB-like"/>
</dbReference>
<reference evidence="8 9" key="1">
    <citation type="submission" date="2016-10" db="EMBL/GenBank/DDBJ databases">
        <authorList>
            <person name="de Groot N.N."/>
        </authorList>
    </citation>
    <scope>NUCLEOTIDE SEQUENCE [LARGE SCALE GENOMIC DNA]</scope>
    <source>
        <strain evidence="8 9">CGMCC 1.11147</strain>
    </source>
</reference>
<comment type="cofactor">
    <cofactor evidence="1">
        <name>Mg(2+)</name>
        <dbReference type="ChEBI" id="CHEBI:18420"/>
    </cofactor>
</comment>
<dbReference type="GO" id="GO:0000287">
    <property type="term" value="F:magnesium ion binding"/>
    <property type="evidence" value="ECO:0007669"/>
    <property type="project" value="InterPro"/>
</dbReference>
<evidence type="ECO:0000256" key="5">
    <source>
        <dbReference type="ARBA" id="ARBA00022801"/>
    </source>
</evidence>
<evidence type="ECO:0000256" key="1">
    <source>
        <dbReference type="ARBA" id="ARBA00001946"/>
    </source>
</evidence>
<keyword evidence="5" id="KW-0378">Hydrolase</keyword>
<dbReference type="PANTHER" id="PTHR37311">
    <property type="entry name" value="2-PHOSPHOSULFOLACTATE PHOSPHATASE-RELATED"/>
    <property type="match status" value="1"/>
</dbReference>
<evidence type="ECO:0000256" key="2">
    <source>
        <dbReference type="ARBA" id="ARBA00009997"/>
    </source>
</evidence>
<comment type="similarity">
    <text evidence="2">Belongs to the ComB family.</text>
</comment>
<dbReference type="PANTHER" id="PTHR37311:SF1">
    <property type="entry name" value="2-PHOSPHOSULFOLACTATE PHOSPHATASE-RELATED"/>
    <property type="match status" value="1"/>
</dbReference>
<evidence type="ECO:0000313" key="8">
    <source>
        <dbReference type="EMBL" id="SDO55516.1"/>
    </source>
</evidence>
<dbReference type="EC" id="3.1.3.71" evidence="3"/>